<sequence length="178" mass="18647">MKRAYTFPSAAAVAALALSGCSGVGMTEGVVIEGTGYSVSEVQEAAEQLSEVSPEPVAVGTVIYQAGVAPLLTRYFNDTSYEVTEDDVRRTLSEAGLQGEASDLTVQAVTFQQYGAVLGDQEALADEELAPVIGELQTLSPEDIGSLEVEVNPRFGSWSATGDGVLPQVPEWISPSES</sequence>
<dbReference type="Proteomes" id="UP000092482">
    <property type="component" value="Chromosome"/>
</dbReference>
<dbReference type="RefSeq" id="WP_066637931.1">
    <property type="nucleotide sequence ID" value="NZ_CP014989.1"/>
</dbReference>
<name>A0A1B1NBA9_9MICO</name>
<accession>A0A1B1NBA9</accession>
<dbReference type="KEGG" id="serj:SGUI_1333"/>
<dbReference type="OrthoDB" id="4870416at2"/>
<organism evidence="1 2">
    <name type="scientific">Serinicoccus hydrothermalis</name>
    <dbReference type="NCBI Taxonomy" id="1758689"/>
    <lineage>
        <taxon>Bacteria</taxon>
        <taxon>Bacillati</taxon>
        <taxon>Actinomycetota</taxon>
        <taxon>Actinomycetes</taxon>
        <taxon>Micrococcales</taxon>
        <taxon>Ornithinimicrobiaceae</taxon>
        <taxon>Serinicoccus</taxon>
    </lineage>
</organism>
<proteinExistence type="predicted"/>
<reference evidence="1 2" key="1">
    <citation type="submission" date="2016-03" db="EMBL/GenBank/DDBJ databases">
        <title>Shallow-sea hydrothermal system.</title>
        <authorList>
            <person name="Tang K."/>
        </authorList>
    </citation>
    <scope>NUCLEOTIDE SEQUENCE [LARGE SCALE GENOMIC DNA]</scope>
    <source>
        <strain evidence="1 2">JLT9</strain>
    </source>
</reference>
<gene>
    <name evidence="1" type="ORF">SGUI_1333</name>
</gene>
<protein>
    <recommendedName>
        <fullName evidence="3">Lipoprotein</fullName>
    </recommendedName>
</protein>
<evidence type="ECO:0008006" key="3">
    <source>
        <dbReference type="Google" id="ProtNLM"/>
    </source>
</evidence>
<evidence type="ECO:0000313" key="1">
    <source>
        <dbReference type="EMBL" id="ANS78729.1"/>
    </source>
</evidence>
<dbReference type="EMBL" id="CP014989">
    <property type="protein sequence ID" value="ANS78729.1"/>
    <property type="molecule type" value="Genomic_DNA"/>
</dbReference>
<keyword evidence="2" id="KW-1185">Reference proteome</keyword>
<dbReference type="STRING" id="1758689.SGUI_1333"/>
<dbReference type="AlphaFoldDB" id="A0A1B1NBA9"/>
<evidence type="ECO:0000313" key="2">
    <source>
        <dbReference type="Proteomes" id="UP000092482"/>
    </source>
</evidence>
<dbReference type="PROSITE" id="PS51257">
    <property type="entry name" value="PROKAR_LIPOPROTEIN"/>
    <property type="match status" value="1"/>
</dbReference>